<accession>A0ABQ5GHV3</accession>
<dbReference type="EMBL" id="BQNB010018487">
    <property type="protein sequence ID" value="GJT74958.1"/>
    <property type="molecule type" value="Genomic_DNA"/>
</dbReference>
<protein>
    <submittedName>
        <fullName evidence="1">Uncharacterized protein</fullName>
    </submittedName>
</protein>
<gene>
    <name evidence="1" type="ORF">Tco_1041683</name>
</gene>
<dbReference type="Proteomes" id="UP001151760">
    <property type="component" value="Unassembled WGS sequence"/>
</dbReference>
<evidence type="ECO:0000313" key="1">
    <source>
        <dbReference type="EMBL" id="GJT74958.1"/>
    </source>
</evidence>
<organism evidence="1 2">
    <name type="scientific">Tanacetum coccineum</name>
    <dbReference type="NCBI Taxonomy" id="301880"/>
    <lineage>
        <taxon>Eukaryota</taxon>
        <taxon>Viridiplantae</taxon>
        <taxon>Streptophyta</taxon>
        <taxon>Embryophyta</taxon>
        <taxon>Tracheophyta</taxon>
        <taxon>Spermatophyta</taxon>
        <taxon>Magnoliopsida</taxon>
        <taxon>eudicotyledons</taxon>
        <taxon>Gunneridae</taxon>
        <taxon>Pentapetalae</taxon>
        <taxon>asterids</taxon>
        <taxon>campanulids</taxon>
        <taxon>Asterales</taxon>
        <taxon>Asteraceae</taxon>
        <taxon>Asteroideae</taxon>
        <taxon>Anthemideae</taxon>
        <taxon>Anthemidinae</taxon>
        <taxon>Tanacetum</taxon>
    </lineage>
</organism>
<reference evidence="1" key="2">
    <citation type="submission" date="2022-01" db="EMBL/GenBank/DDBJ databases">
        <authorList>
            <person name="Yamashiro T."/>
            <person name="Shiraishi A."/>
            <person name="Satake H."/>
            <person name="Nakayama K."/>
        </authorList>
    </citation>
    <scope>NUCLEOTIDE SEQUENCE</scope>
</reference>
<comment type="caution">
    <text evidence="1">The sequence shown here is derived from an EMBL/GenBank/DDBJ whole genome shotgun (WGS) entry which is preliminary data.</text>
</comment>
<evidence type="ECO:0000313" key="2">
    <source>
        <dbReference type="Proteomes" id="UP001151760"/>
    </source>
</evidence>
<name>A0ABQ5GHV3_9ASTR</name>
<proteinExistence type="predicted"/>
<sequence>MLLKNTLEYKTRNVSEEVEEEIEEEKEEEVVEVEELVLGKPFVEVSNVTYDPSLGIVKFTNEVDEIAYQMPHKIEQFRLLSNMEKSISNQSTLGMMMIKEEE</sequence>
<reference evidence="1" key="1">
    <citation type="journal article" date="2022" name="Int. J. Mol. Sci.">
        <title>Draft Genome of Tanacetum Coccineum: Genomic Comparison of Closely Related Tanacetum-Family Plants.</title>
        <authorList>
            <person name="Yamashiro T."/>
            <person name="Shiraishi A."/>
            <person name="Nakayama K."/>
            <person name="Satake H."/>
        </authorList>
    </citation>
    <scope>NUCLEOTIDE SEQUENCE</scope>
</reference>
<keyword evidence="2" id="KW-1185">Reference proteome</keyword>